<evidence type="ECO:0000313" key="1">
    <source>
        <dbReference type="EMBL" id="BCS83332.1"/>
    </source>
</evidence>
<reference evidence="1 2" key="1">
    <citation type="submission" date="2021-02" db="EMBL/GenBank/DDBJ databases">
        <title>Cotonvirus japonicus, which uses Golgi apparatus of host cells for its virion factory, phylogenetically links tailed tupanvirus and icosahedral mimivirus.</title>
        <authorList>
            <person name="Takahashi H."/>
            <person name="Fukaya S."/>
            <person name="Song C."/>
            <person name="Murata K."/>
            <person name="Takemura M."/>
        </authorList>
    </citation>
    <scope>NUCLEOTIDE SEQUENCE [LARGE SCALE GENOMIC DNA]</scope>
</reference>
<dbReference type="RefSeq" id="YP_010841940.1">
    <property type="nucleotide sequence ID" value="NC_079139.1"/>
</dbReference>
<keyword evidence="2" id="KW-1185">Reference proteome</keyword>
<dbReference type="EMBL" id="AP024483">
    <property type="protein sequence ID" value="BCS83332.1"/>
    <property type="molecule type" value="Genomic_DNA"/>
</dbReference>
<dbReference type="Gene3D" id="3.30.420.10">
    <property type="entry name" value="Ribonuclease H-like superfamily/Ribonuclease H"/>
    <property type="match status" value="1"/>
</dbReference>
<accession>A0ABM7NT41</accession>
<dbReference type="GeneID" id="80558537"/>
<evidence type="ECO:0008006" key="3">
    <source>
        <dbReference type="Google" id="ProtNLM"/>
    </source>
</evidence>
<sequence>MESISKPVTNFQLFYHNIYDIYISEMSDNDKWENIAMIINNNNEKFVEIFKIIKNKEILQEINIDYTNETKFDFNSMNDKISKESDDIVRVSLILSGLHALIYDLISKPGNYSFTFDGKQEMDILERDMMYYICISSKKEQNIFFHAYILLYALESLFNKRFYVGIDFEFTDNKIQMCQLNFEHSVSLKSIIMIVSPNDLEQVMMDNFINLIMCNTRIKKILHGSDAKDIPYVYTHMLDNDTDKIIKFTRNMIDTRFLCEYYKLNRKTSTDNRCSIYDEDPNRSAIYYFGVINTDQQNNLTQLLESMPSPHDIIWNIHKLPISQQRYAALDVLYLKVFYYKIINTATQDEDTDLGKKNIINIYKNLVNETTRFVYLDQYEIILLVTKCKEDVDVVNNYFIRNSTGIVKLIDIYNRVIIDLETISPRVNMDTFARINHFKRRIYTIIKRIVYGYISYRCKVYKDRSTVWVDKLDNDFIYDFLDKMKFHHLSKMFRDLSGTLETRIIEICSAK</sequence>
<proteinExistence type="predicted"/>
<name>A0ABM7NT41_9VIRU</name>
<dbReference type="Proteomes" id="UP001321479">
    <property type="component" value="Segment"/>
</dbReference>
<dbReference type="InterPro" id="IPR036397">
    <property type="entry name" value="RNaseH_sf"/>
</dbReference>
<organism evidence="1 2">
    <name type="scientific">Cotonvirus japonicus</name>
    <dbReference type="NCBI Taxonomy" id="2811091"/>
    <lineage>
        <taxon>Viruses</taxon>
        <taxon>Varidnaviria</taxon>
        <taxon>Bamfordvirae</taxon>
        <taxon>Nucleocytoviricota</taxon>
        <taxon>Megaviricetes</taxon>
        <taxon>Imitervirales</taxon>
        <taxon>Mimiviridae</taxon>
        <taxon>Megamimivirinae</taxon>
        <taxon>Cotonvirus</taxon>
        <taxon>Cotonvirus japonicum</taxon>
    </lineage>
</organism>
<protein>
    <recommendedName>
        <fullName evidence="3">3'-5' exonuclease</fullName>
    </recommendedName>
</protein>
<evidence type="ECO:0000313" key="2">
    <source>
        <dbReference type="Proteomes" id="UP001321479"/>
    </source>
</evidence>